<dbReference type="PANTHER" id="PTHR23407:SF1">
    <property type="entry name" value="5-FORMYLTETRAHYDROFOLATE CYCLO-LIGASE"/>
    <property type="match status" value="1"/>
</dbReference>
<comment type="cofactor">
    <cofactor evidence="4">
        <name>Mg(2+)</name>
        <dbReference type="ChEBI" id="CHEBI:18420"/>
    </cofactor>
</comment>
<dbReference type="PANTHER" id="PTHR23407">
    <property type="entry name" value="ATPASE INHIBITOR/5-FORMYLTETRAHYDROFOLATE CYCLO-LIGASE"/>
    <property type="match status" value="1"/>
</dbReference>
<evidence type="ECO:0000256" key="4">
    <source>
        <dbReference type="RuleBase" id="RU361279"/>
    </source>
</evidence>
<dbReference type="InterPro" id="IPR002698">
    <property type="entry name" value="FTHF_cligase"/>
</dbReference>
<keyword evidence="6" id="KW-1185">Reference proteome</keyword>
<keyword evidence="4" id="KW-0479">Metal-binding</keyword>
<dbReference type="EMBL" id="CP002207">
    <property type="protein sequence ID" value="ADP33083.1"/>
    <property type="molecule type" value="Genomic_DNA"/>
</dbReference>
<name>A0ABM5LZ99_BACA1</name>
<keyword evidence="4" id="KW-0460">Magnesium</keyword>
<dbReference type="InterPro" id="IPR037171">
    <property type="entry name" value="NagB/RpiA_transferase-like"/>
</dbReference>
<evidence type="ECO:0000256" key="1">
    <source>
        <dbReference type="ARBA" id="ARBA00010638"/>
    </source>
</evidence>
<dbReference type="InterPro" id="IPR024185">
    <property type="entry name" value="FTHF_cligase-like_sf"/>
</dbReference>
<gene>
    <name evidence="5" type="ordered locus">BATR1942_10760</name>
</gene>
<keyword evidence="2 4" id="KW-0547">Nucleotide-binding</keyword>
<dbReference type="SUPFAM" id="SSF100950">
    <property type="entry name" value="NagB/RpiA/CoA transferase-like"/>
    <property type="match status" value="1"/>
</dbReference>
<dbReference type="NCBIfam" id="TIGR02727">
    <property type="entry name" value="MTHFS_bact"/>
    <property type="match status" value="1"/>
</dbReference>
<comment type="catalytic activity">
    <reaction evidence="4">
        <text>(6S)-5-formyl-5,6,7,8-tetrahydrofolate + ATP = (6R)-5,10-methenyltetrahydrofolate + ADP + phosphate</text>
        <dbReference type="Rhea" id="RHEA:10488"/>
        <dbReference type="ChEBI" id="CHEBI:30616"/>
        <dbReference type="ChEBI" id="CHEBI:43474"/>
        <dbReference type="ChEBI" id="CHEBI:57455"/>
        <dbReference type="ChEBI" id="CHEBI:57457"/>
        <dbReference type="ChEBI" id="CHEBI:456216"/>
        <dbReference type="EC" id="6.3.3.2"/>
    </reaction>
</comment>
<organism evidence="5 6">
    <name type="scientific">Bacillus atrophaeus (strain 1942)</name>
    <dbReference type="NCBI Taxonomy" id="720555"/>
    <lineage>
        <taxon>Bacteria</taxon>
        <taxon>Bacillati</taxon>
        <taxon>Bacillota</taxon>
        <taxon>Bacilli</taxon>
        <taxon>Bacillales</taxon>
        <taxon>Bacillaceae</taxon>
        <taxon>Bacillus</taxon>
    </lineage>
</organism>
<evidence type="ECO:0000313" key="5">
    <source>
        <dbReference type="EMBL" id="ADP33083.1"/>
    </source>
</evidence>
<keyword evidence="3 4" id="KW-0067">ATP-binding</keyword>
<protein>
    <recommendedName>
        <fullName evidence="4">5-formyltetrahydrofolate cyclo-ligase</fullName>
        <ecNumber evidence="4">6.3.3.2</ecNumber>
    </recommendedName>
</protein>
<dbReference type="Proteomes" id="UP000006867">
    <property type="component" value="Chromosome"/>
</dbReference>
<dbReference type="EC" id="6.3.3.2" evidence="4"/>
<comment type="similarity">
    <text evidence="1 4">Belongs to the 5-formyltetrahydrofolate cyclo-ligase family.</text>
</comment>
<sequence length="187" mass="21235">MKTQLRKAVKEQLSAVSDIEWLQKSAVIHQRLFSLQEWQEAQTIAVTISRGQEIPTEPLIQQAWEEGKQVCIPKCFPDTRDMQFRTYKDGDQLETVYVGLQEPITEKTAEVKSSDIDVMIVPGVCFDHDGYRIGYGGGYYDRYLEGYNGSTVSLLLSCQLVASIPRMPHDIPVKKLITDNKIVDCFS</sequence>
<evidence type="ECO:0000256" key="2">
    <source>
        <dbReference type="ARBA" id="ARBA00022741"/>
    </source>
</evidence>
<proteinExistence type="inferred from homology"/>
<dbReference type="PIRSF" id="PIRSF006806">
    <property type="entry name" value="FTHF_cligase"/>
    <property type="match status" value="1"/>
</dbReference>
<dbReference type="Pfam" id="PF01812">
    <property type="entry name" value="5-FTHF_cyc-lig"/>
    <property type="match status" value="1"/>
</dbReference>
<evidence type="ECO:0000313" key="6">
    <source>
        <dbReference type="Proteomes" id="UP000006867"/>
    </source>
</evidence>
<dbReference type="RefSeq" id="WP_003325408.1">
    <property type="nucleotide sequence ID" value="NC_014639.1"/>
</dbReference>
<reference evidence="5 6" key="1">
    <citation type="journal article" date="2011" name="Front. Microbiol.">
        <title>Genomic signatures of strain selection and enhancement in Bacillus atrophaeus var. globigii, a historical biowarfare simulant.</title>
        <authorList>
            <person name="Gibbons H.S."/>
            <person name="Broomall S.M."/>
            <person name="McNew L.A."/>
            <person name="Daligault H."/>
            <person name="Chapman C."/>
            <person name="Bruce D."/>
            <person name="Karavis M."/>
            <person name="Krepps M."/>
            <person name="McGregor P.A."/>
            <person name="Hong C."/>
            <person name="Park K.H."/>
            <person name="Akmal A."/>
            <person name="Feldman A."/>
            <person name="Lin J.S."/>
            <person name="Chang W.E."/>
            <person name="Higgs B.W."/>
            <person name="Demirev P."/>
            <person name="Lindquist J."/>
            <person name="Liem A."/>
            <person name="Fochler E."/>
            <person name="Read T.D."/>
            <person name="Tapia R."/>
            <person name="Johnson S."/>
            <person name="Bishop-Lilly K.A."/>
            <person name="Detter C."/>
            <person name="Han C."/>
            <person name="Sozhamannan S."/>
            <person name="Rosenzweig C.N."/>
            <person name="Skowronski E.W."/>
        </authorList>
    </citation>
    <scope>NUCLEOTIDE SEQUENCE [LARGE SCALE GENOMIC DNA]</scope>
    <source>
        <strain evidence="5 6">1942</strain>
    </source>
</reference>
<dbReference type="Gene3D" id="3.40.50.10420">
    <property type="entry name" value="NagB/RpiA/CoA transferase-like"/>
    <property type="match status" value="1"/>
</dbReference>
<accession>A0ABM5LZ99</accession>
<evidence type="ECO:0000256" key="3">
    <source>
        <dbReference type="ARBA" id="ARBA00022840"/>
    </source>
</evidence>